<name>A0A6C0Y6K9_9GAMM</name>
<protein>
    <submittedName>
        <fullName evidence="1">Uncharacterized protein</fullName>
    </submittedName>
</protein>
<sequence length="372" mass="42340">MTTLRIQPEQNRVLFLGNHIGADAFENHMRNYVAVGSTLFNTLENIREAAQEQVLIEDFSLSNYLSEFGFGHPVVNQWFQSKIYTPFVTHLVATTQTALSHFSNRETLSDDDMAYLEAYLDELNYSQLSQLPTKGIEPITQLKNHFRNSNIGVMADLQMAMEDMDDDEVENTIFGSEPFEQTIEHLKSLLECSAWTVDQKIKVVDLFLENVGGFQDLITHAESDTYSPFQIIKEAMDDTPFMQFVLGYNGETTFNLYGNVYPVVQRDIHCLHGYVVADFANSKARTEAELKAETMATADFIAGVLGDTIFEAYSYLVDLEKHSVDSIFNRFREVSKQSHTVLMDTIKDVLEPFIPELNLKQLRLTYINNAAV</sequence>
<dbReference type="AlphaFoldDB" id="A0A6C0Y6K9"/>
<dbReference type="RefSeq" id="WP_163146540.1">
    <property type="nucleotide sequence ID" value="NZ_CP044456.1"/>
</dbReference>
<gene>
    <name evidence="1" type="ORF">FSC09_15945</name>
</gene>
<evidence type="ECO:0000313" key="1">
    <source>
        <dbReference type="EMBL" id="QIC71881.1"/>
    </source>
</evidence>
<keyword evidence="1" id="KW-0614">Plasmid</keyword>
<accession>A0A6C0Y6K9</accession>
<proteinExistence type="predicted"/>
<evidence type="ECO:0000313" key="2">
    <source>
        <dbReference type="Proteomes" id="UP000503440"/>
    </source>
</evidence>
<organism evidence="1 2">
    <name type="scientific">Acinetobacter indicus</name>
    <dbReference type="NCBI Taxonomy" id="756892"/>
    <lineage>
        <taxon>Bacteria</taxon>
        <taxon>Pseudomonadati</taxon>
        <taxon>Pseudomonadota</taxon>
        <taxon>Gammaproteobacteria</taxon>
        <taxon>Moraxellales</taxon>
        <taxon>Moraxellaceae</taxon>
        <taxon>Acinetobacter</taxon>
    </lineage>
</organism>
<dbReference type="Proteomes" id="UP000503440">
    <property type="component" value="Plasmid pB18-1"/>
</dbReference>
<geneLocation type="plasmid" evidence="2">
    <name>pb18-1</name>
</geneLocation>
<reference evidence="1 2" key="1">
    <citation type="submission" date="2019-09" db="EMBL/GenBank/DDBJ databases">
        <title>Non-baumannii Acinetobacter spp. carrying blaNDM-1 isolated in China.</title>
        <authorList>
            <person name="Cui C."/>
            <person name="Chen C."/>
            <person name="Sun J."/>
            <person name="Liu Y."/>
        </authorList>
    </citation>
    <scope>NUCLEOTIDE SEQUENCE [LARGE SCALE GENOMIC DNA]</scope>
    <source>
        <strain evidence="1 2">B18</strain>
        <plasmid evidence="2">pb18-1</plasmid>
    </source>
</reference>
<dbReference type="EMBL" id="CP044456">
    <property type="protein sequence ID" value="QIC71881.1"/>
    <property type="molecule type" value="Genomic_DNA"/>
</dbReference>